<feature type="region of interest" description="Disordered" evidence="1">
    <location>
        <begin position="1"/>
        <end position="156"/>
    </location>
</feature>
<comment type="caution">
    <text evidence="2">The sequence shown here is derived from an EMBL/GenBank/DDBJ whole genome shotgun (WGS) entry which is preliminary data.</text>
</comment>
<feature type="compositionally biased region" description="Polar residues" evidence="1">
    <location>
        <begin position="139"/>
        <end position="154"/>
    </location>
</feature>
<feature type="compositionally biased region" description="Acidic residues" evidence="1">
    <location>
        <begin position="122"/>
        <end position="136"/>
    </location>
</feature>
<accession>A0AAN7ZWK7</accession>
<feature type="compositionally biased region" description="Basic and acidic residues" evidence="1">
    <location>
        <begin position="43"/>
        <end position="54"/>
    </location>
</feature>
<reference evidence="2" key="1">
    <citation type="submission" date="2023-08" db="EMBL/GenBank/DDBJ databases">
        <title>Black Yeasts Isolated from many extreme environments.</title>
        <authorList>
            <person name="Coleine C."/>
            <person name="Stajich J.E."/>
            <person name="Selbmann L."/>
        </authorList>
    </citation>
    <scope>NUCLEOTIDE SEQUENCE</scope>
    <source>
        <strain evidence="2">CCFEE 5810</strain>
    </source>
</reference>
<evidence type="ECO:0000256" key="1">
    <source>
        <dbReference type="SAM" id="MobiDB-lite"/>
    </source>
</evidence>
<gene>
    <name evidence="2" type="ORF">LTR97_000859</name>
</gene>
<evidence type="ECO:0000313" key="2">
    <source>
        <dbReference type="EMBL" id="KAK5708319.1"/>
    </source>
</evidence>
<dbReference type="Proteomes" id="UP001310594">
    <property type="component" value="Unassembled WGS sequence"/>
</dbReference>
<name>A0AAN7ZWK7_9PEZI</name>
<sequence length="303" mass="33374">MPKRQRGDSPSAPVTTELPDRTKRAKGASHQRREVAKPVQRSTRAENKVSRNGDDAGDEAISDASPQRSNMVKAVQGGRDRDSEDEHDEEVYEDLGGFEAENDGDAHSEASDDTIKPRSEEGSDDDISDPESEEDDNARFSTAGSTGDFTSPSKRSVESFDKIAEAKAAIAKAWGNECVSKLLDDALIPKENVRNELGVACLQNIEIYRWDRPVIIELGSLATTAQLDEANSTMLEMYERRVSRQKGLRTGLKRGDAVDAEATIKVKRNKARKPAVVARRHAYTHGHQVAVYRPLDRSGNEIS</sequence>
<proteinExistence type="predicted"/>
<organism evidence="2 3">
    <name type="scientific">Elasticomyces elasticus</name>
    <dbReference type="NCBI Taxonomy" id="574655"/>
    <lineage>
        <taxon>Eukaryota</taxon>
        <taxon>Fungi</taxon>
        <taxon>Dikarya</taxon>
        <taxon>Ascomycota</taxon>
        <taxon>Pezizomycotina</taxon>
        <taxon>Dothideomycetes</taxon>
        <taxon>Dothideomycetidae</taxon>
        <taxon>Mycosphaerellales</taxon>
        <taxon>Teratosphaeriaceae</taxon>
        <taxon>Elasticomyces</taxon>
    </lineage>
</organism>
<evidence type="ECO:0000313" key="3">
    <source>
        <dbReference type="Proteomes" id="UP001310594"/>
    </source>
</evidence>
<dbReference type="EMBL" id="JAVRQU010000001">
    <property type="protein sequence ID" value="KAK5708319.1"/>
    <property type="molecule type" value="Genomic_DNA"/>
</dbReference>
<dbReference type="AlphaFoldDB" id="A0AAN7ZWK7"/>
<feature type="compositionally biased region" description="Basic and acidic residues" evidence="1">
    <location>
        <begin position="104"/>
        <end position="121"/>
    </location>
</feature>
<protein>
    <submittedName>
        <fullName evidence="2">Uncharacterized protein</fullName>
    </submittedName>
</protein>